<organism evidence="4 5">
    <name type="scientific">Dioscorea cayennensis subsp. rotundata</name>
    <name type="common">White Guinea yam</name>
    <name type="synonym">Dioscorea rotundata</name>
    <dbReference type="NCBI Taxonomy" id="55577"/>
    <lineage>
        <taxon>Eukaryota</taxon>
        <taxon>Viridiplantae</taxon>
        <taxon>Streptophyta</taxon>
        <taxon>Embryophyta</taxon>
        <taxon>Tracheophyta</taxon>
        <taxon>Spermatophyta</taxon>
        <taxon>Magnoliopsida</taxon>
        <taxon>Liliopsida</taxon>
        <taxon>Dioscoreales</taxon>
        <taxon>Dioscoreaceae</taxon>
        <taxon>Dioscorea</taxon>
    </lineage>
</organism>
<keyword evidence="4" id="KW-1185">Reference proteome</keyword>
<gene>
    <name evidence="5" type="primary">LOC120281715</name>
</gene>
<dbReference type="RefSeq" id="XP_039144349.1">
    <property type="nucleotide sequence ID" value="XM_039288415.1"/>
</dbReference>
<evidence type="ECO:0000259" key="3">
    <source>
        <dbReference type="Pfam" id="PF00931"/>
    </source>
</evidence>
<dbReference type="Gene3D" id="3.40.50.300">
    <property type="entry name" value="P-loop containing nucleotide triphosphate hydrolases"/>
    <property type="match status" value="1"/>
</dbReference>
<dbReference type="PRINTS" id="PR00364">
    <property type="entry name" value="DISEASERSIST"/>
</dbReference>
<keyword evidence="1" id="KW-0175">Coiled coil</keyword>
<dbReference type="GeneID" id="120281715"/>
<proteinExistence type="predicted"/>
<dbReference type="InterPro" id="IPR027417">
    <property type="entry name" value="P-loop_NTPase"/>
</dbReference>
<dbReference type="PANTHER" id="PTHR36766">
    <property type="entry name" value="PLANT BROAD-SPECTRUM MILDEW RESISTANCE PROTEIN RPW8"/>
    <property type="match status" value="1"/>
</dbReference>
<feature type="coiled-coil region" evidence="1">
    <location>
        <begin position="39"/>
        <end position="100"/>
    </location>
</feature>
<name>A0AB40CWE2_DIOCR</name>
<protein>
    <submittedName>
        <fullName evidence="5">Disease resistance RPP13-like protein 1</fullName>
    </submittedName>
</protein>
<feature type="domain" description="NB-ARC" evidence="3">
    <location>
        <begin position="228"/>
        <end position="373"/>
    </location>
</feature>
<accession>A0AB40CWE2</accession>
<dbReference type="Pfam" id="PF00931">
    <property type="entry name" value="NB-ARC"/>
    <property type="match status" value="1"/>
</dbReference>
<dbReference type="AlphaFoldDB" id="A0AB40CWE2"/>
<dbReference type="GO" id="GO:0043531">
    <property type="term" value="F:ADP binding"/>
    <property type="evidence" value="ECO:0007669"/>
    <property type="project" value="InterPro"/>
</dbReference>
<sequence length="391" mass="44140">MVSPILSGIAGAILAPILPQFALNKLLDSLFEYLSRDVDNKLKQQLENELKAFAEANRKLEIIQSEARRFHKRDKQNMRLIHINNKLRDVSLQIKDLKDDLEYRELQREVEINLPDEVADKGSSTTRQLRSLIPWAIGQSSDKRRRLSSSESIDVIVNKMRTIIEQINCIDLEMNNAIKLDAWSKIEVSLKGGYDSSGRHQLEENKGVTTSSPTHESETYRRDIELSQLIQLLLIEPNVSGKVSVVPIIGMGDMGKTTLAQSAFNNTEITNHFGKKAWICVSDNFARFRITKEILDSLSMGDGSSSAVPFGITTNLDVLEREIKRQVKGKKFLLVLDDVWCEEWQELRNFLQSTQAKTIKLIVTCRDPKILGVSSNGGNQITLKDLSSTTT</sequence>
<evidence type="ECO:0000256" key="1">
    <source>
        <dbReference type="SAM" id="Coils"/>
    </source>
</evidence>
<evidence type="ECO:0000313" key="5">
    <source>
        <dbReference type="RefSeq" id="XP_039144349.1"/>
    </source>
</evidence>
<evidence type="ECO:0000256" key="2">
    <source>
        <dbReference type="SAM" id="MobiDB-lite"/>
    </source>
</evidence>
<dbReference type="Proteomes" id="UP001515500">
    <property type="component" value="Chromosome 18"/>
</dbReference>
<evidence type="ECO:0000313" key="4">
    <source>
        <dbReference type="Proteomes" id="UP001515500"/>
    </source>
</evidence>
<reference evidence="5" key="1">
    <citation type="submission" date="2025-08" db="UniProtKB">
        <authorList>
            <consortium name="RefSeq"/>
        </authorList>
    </citation>
    <scope>IDENTIFICATION</scope>
</reference>
<dbReference type="InterPro" id="IPR002182">
    <property type="entry name" value="NB-ARC"/>
</dbReference>
<feature type="region of interest" description="Disordered" evidence="2">
    <location>
        <begin position="199"/>
        <end position="218"/>
    </location>
</feature>
<dbReference type="PANTHER" id="PTHR36766:SF30">
    <property type="entry name" value="TIR-NBS TYPE DISEASE RESISTANCE PROTEIN-RELATED"/>
    <property type="match status" value="1"/>
</dbReference>
<dbReference type="SUPFAM" id="SSF52540">
    <property type="entry name" value="P-loop containing nucleoside triphosphate hydrolases"/>
    <property type="match status" value="1"/>
</dbReference>